<keyword evidence="2" id="KW-1185">Reference proteome</keyword>
<keyword evidence="1" id="KW-0614">Plasmid</keyword>
<organism evidence="1 2">
    <name type="scientific">Chamaesiphon minutus (strain ATCC 27169 / PCC 6605)</name>
    <dbReference type="NCBI Taxonomy" id="1173020"/>
    <lineage>
        <taxon>Bacteria</taxon>
        <taxon>Bacillati</taxon>
        <taxon>Cyanobacteriota</taxon>
        <taxon>Cyanophyceae</taxon>
        <taxon>Gomontiellales</taxon>
        <taxon>Chamaesiphonaceae</taxon>
        <taxon>Chamaesiphon</taxon>
    </lineage>
</organism>
<sequence>MFFSSRQDQIITTLISFSKLVSSLIVEKDCSYRLLLRGNPYLDFYHRERMNEINDRADADSSTQTDSVEVVFRRLVDTTTPTLSEGNKSLEEMYAILALPHDGFLSQHHVGEHLYAQIASVLSPPTNSNENLQLRTLKNQLLLRYFADGEKVLQHLASIEVIMDATRAGGWLVPSLSDEDSWRSALVAAANYDILRPETFRRPENKMRHLNQRQYQVAKAIKKLRSLGYTVAIKAGQAEIDLVEQKRISEDIEAHIKTAGGLKTADFLFRRLTKRYDPNQERYHTVRYTSTTGSDREPSCPISYLLNLCVKNVTATQVSSKAQVKVALKKAIKLATAYAAAFDLEPYNTFETLFHSGAKLTGFLQELSIYDAMFNLAQARPSSMEKELRNLFDWLEDDVSLQHFGWTVSQAAQVLRAIVEMSCDVRGPFRLTFNELASRLPDIEQSSIAAILSVFSHPIGTANRDYQLPYEQTKVDFWFKPLIEQTPNSSYILIDRSWCAPAFYEAVVSAVRDKVPETDNNIGLAFERLVKSELTAHGVRVVSGKYSVNGRDGECDAVIETATHIIFIEMKKKSLTRKARSGSDVDLFYDLCESLLAAQCQIGRHELLLVEHGRLDLHDGSSNHCIKLNGRAIERVALSPVEFGALQDRNVIEQILRTVMTSRLSATDRKNAVRVNKVRKKGEELLRQYEEMASLKPAAKASFMNYWFLSLGHLLTILQGVSTNDSFQSSLFKTRHITTGSMDFYFERSILTALT</sequence>
<proteinExistence type="predicted"/>
<dbReference type="Proteomes" id="UP000010366">
    <property type="component" value="Plasmid pCHA6605.01"/>
</dbReference>
<reference evidence="1 2" key="1">
    <citation type="submission" date="2012-05" db="EMBL/GenBank/DDBJ databases">
        <title>Noncontiguous Finished plasmid 1 of genome of Chamaesiphon sp. PCC 6605.</title>
        <authorList>
            <consortium name="US DOE Joint Genome Institute"/>
            <person name="Gugger M."/>
            <person name="Coursin T."/>
            <person name="Rippka R."/>
            <person name="Tandeau De Marsac N."/>
            <person name="Huntemann M."/>
            <person name="Wei C.-L."/>
            <person name="Han J."/>
            <person name="Detter J.C."/>
            <person name="Han C."/>
            <person name="Tapia R."/>
            <person name="Chen A."/>
            <person name="Kyrpides N."/>
            <person name="Mavromatis K."/>
            <person name="Markowitz V."/>
            <person name="Szeto E."/>
            <person name="Ivanova N."/>
            <person name="Pagani I."/>
            <person name="Pati A."/>
            <person name="Goodwin L."/>
            <person name="Nordberg H.P."/>
            <person name="Cantor M.N."/>
            <person name="Hua S.X."/>
            <person name="Woyke T."/>
            <person name="Kerfeld C.A."/>
        </authorList>
    </citation>
    <scope>NUCLEOTIDE SEQUENCE [LARGE SCALE GENOMIC DNA]</scope>
    <source>
        <strain evidence="2">ATCC 27169 / PCC 6605</strain>
        <plasmid evidence="2">Plasmid pCHA6605.01</plasmid>
    </source>
</reference>
<name>K9UR47_CHAP6</name>
<dbReference type="HOGENOM" id="CLU_368704_0_0_3"/>
<dbReference type="EMBL" id="CP003601">
    <property type="protein sequence ID" value="AFY97158.1"/>
    <property type="molecule type" value="Genomic_DNA"/>
</dbReference>
<gene>
    <name evidence="1" type="ORF">Cha6605_6335</name>
</gene>
<accession>K9UR47</accession>
<evidence type="ECO:0000313" key="1">
    <source>
        <dbReference type="EMBL" id="AFY97158.1"/>
    </source>
</evidence>
<geneLocation type="plasmid" evidence="1 2">
    <name>pCHA6605.01</name>
</geneLocation>
<protein>
    <submittedName>
        <fullName evidence="1">Uncharacterized protein</fullName>
    </submittedName>
</protein>
<dbReference type="eggNOG" id="ENOG5032WCY">
    <property type="taxonomic scope" value="Bacteria"/>
</dbReference>
<dbReference type="AlphaFoldDB" id="K9UR47"/>
<evidence type="ECO:0000313" key="2">
    <source>
        <dbReference type="Proteomes" id="UP000010366"/>
    </source>
</evidence>
<dbReference type="KEGG" id="cmp:Cha6605_6335"/>